<accession>A0A1I4G728</accession>
<gene>
    <name evidence="3" type="ORF">SAMN05192579_12148</name>
</gene>
<sequence length="163" mass="16694">MKSLGLITVLSAALMAVPCAYAQQAATPAGATGQCKDGSYTTQAHKRGACRGHQGVKAWYASADAPAATAKVDATPDASATPAEPARHAKAAPAGKRSMAWTQPAAIAAPGGGPGMVWVNAGSKVYHCQSDKWYGRTKHGHYMKESDAKAKGYHGPRGKGCSA</sequence>
<keyword evidence="4" id="KW-1185">Reference proteome</keyword>
<evidence type="ECO:0000313" key="4">
    <source>
        <dbReference type="Proteomes" id="UP000198725"/>
    </source>
</evidence>
<evidence type="ECO:0008006" key="5">
    <source>
        <dbReference type="Google" id="ProtNLM"/>
    </source>
</evidence>
<dbReference type="Pfam" id="PF12587">
    <property type="entry name" value="DUF3761"/>
    <property type="match status" value="1"/>
</dbReference>
<dbReference type="Proteomes" id="UP000198725">
    <property type="component" value="Unassembled WGS sequence"/>
</dbReference>
<evidence type="ECO:0000256" key="1">
    <source>
        <dbReference type="SAM" id="MobiDB-lite"/>
    </source>
</evidence>
<feature type="region of interest" description="Disordered" evidence="1">
    <location>
        <begin position="71"/>
        <end position="98"/>
    </location>
</feature>
<organism evidence="3 4">
    <name type="scientific">Rhodanobacter glycinis</name>
    <dbReference type="NCBI Taxonomy" id="582702"/>
    <lineage>
        <taxon>Bacteria</taxon>
        <taxon>Pseudomonadati</taxon>
        <taxon>Pseudomonadota</taxon>
        <taxon>Gammaproteobacteria</taxon>
        <taxon>Lysobacterales</taxon>
        <taxon>Rhodanobacteraceae</taxon>
        <taxon>Rhodanobacter</taxon>
    </lineage>
</organism>
<feature type="chain" id="PRO_5011681848" description="DUF3761 domain-containing protein" evidence="2">
    <location>
        <begin position="23"/>
        <end position="163"/>
    </location>
</feature>
<reference evidence="4" key="1">
    <citation type="submission" date="2016-10" db="EMBL/GenBank/DDBJ databases">
        <authorList>
            <person name="Varghese N."/>
            <person name="Submissions S."/>
        </authorList>
    </citation>
    <scope>NUCLEOTIDE SEQUENCE [LARGE SCALE GENOMIC DNA]</scope>
    <source>
        <strain evidence="4">MO64</strain>
    </source>
</reference>
<evidence type="ECO:0000256" key="2">
    <source>
        <dbReference type="SAM" id="SignalP"/>
    </source>
</evidence>
<name>A0A1I4G728_9GAMM</name>
<proteinExistence type="predicted"/>
<evidence type="ECO:0000313" key="3">
    <source>
        <dbReference type="EMBL" id="SFL24886.1"/>
    </source>
</evidence>
<dbReference type="EMBL" id="FOSR01000021">
    <property type="protein sequence ID" value="SFL24886.1"/>
    <property type="molecule type" value="Genomic_DNA"/>
</dbReference>
<dbReference type="InterPro" id="IPR022236">
    <property type="entry name" value="DUF3761"/>
</dbReference>
<protein>
    <recommendedName>
        <fullName evidence="5">DUF3761 domain-containing protein</fullName>
    </recommendedName>
</protein>
<dbReference type="AlphaFoldDB" id="A0A1I4G728"/>
<dbReference type="RefSeq" id="WP_092705212.1">
    <property type="nucleotide sequence ID" value="NZ_FOSR01000021.1"/>
</dbReference>
<keyword evidence="2" id="KW-0732">Signal</keyword>
<feature type="compositionally biased region" description="Low complexity" evidence="1">
    <location>
        <begin position="71"/>
        <end position="84"/>
    </location>
</feature>
<feature type="signal peptide" evidence="2">
    <location>
        <begin position="1"/>
        <end position="22"/>
    </location>
</feature>